<dbReference type="InterPro" id="IPR029057">
    <property type="entry name" value="PRTase-like"/>
</dbReference>
<organism evidence="3 4">
    <name type="scientific">Candidatus Ruthenibacterium merdavium</name>
    <dbReference type="NCBI Taxonomy" id="2838752"/>
    <lineage>
        <taxon>Bacteria</taxon>
        <taxon>Bacillati</taxon>
        <taxon>Bacillota</taxon>
        <taxon>Clostridia</taxon>
        <taxon>Eubacteriales</taxon>
        <taxon>Oscillospiraceae</taxon>
        <taxon>Ruthenibacterium</taxon>
    </lineage>
</organism>
<dbReference type="Pfam" id="PF00156">
    <property type="entry name" value="Pribosyltran"/>
    <property type="match status" value="1"/>
</dbReference>
<evidence type="ECO:0000313" key="4">
    <source>
        <dbReference type="Proteomes" id="UP000823918"/>
    </source>
</evidence>
<reference evidence="3" key="1">
    <citation type="journal article" date="2021" name="PeerJ">
        <title>Extensive microbial diversity within the chicken gut microbiome revealed by metagenomics and culture.</title>
        <authorList>
            <person name="Gilroy R."/>
            <person name="Ravi A."/>
            <person name="Getino M."/>
            <person name="Pursley I."/>
            <person name="Horton D.L."/>
            <person name="Alikhan N.F."/>
            <person name="Baker D."/>
            <person name="Gharbi K."/>
            <person name="Hall N."/>
            <person name="Watson M."/>
            <person name="Adriaenssens E.M."/>
            <person name="Foster-Nyarko E."/>
            <person name="Jarju S."/>
            <person name="Secka A."/>
            <person name="Antonio M."/>
            <person name="Oren A."/>
            <person name="Chaudhuri R.R."/>
            <person name="La Ragione R."/>
            <person name="Hildebrand F."/>
            <person name="Pallen M.J."/>
        </authorList>
    </citation>
    <scope>NUCLEOTIDE SEQUENCE</scope>
    <source>
        <strain evidence="3">5933</strain>
    </source>
</reference>
<name>A0A9D2Q3I1_9FIRM</name>
<evidence type="ECO:0000259" key="2">
    <source>
        <dbReference type="Pfam" id="PF00156"/>
    </source>
</evidence>
<dbReference type="InterPro" id="IPR000836">
    <property type="entry name" value="PRTase_dom"/>
</dbReference>
<dbReference type="PANTHER" id="PTHR47505">
    <property type="entry name" value="DNA UTILIZATION PROTEIN YHGH"/>
    <property type="match status" value="1"/>
</dbReference>
<reference evidence="3" key="2">
    <citation type="submission" date="2021-04" db="EMBL/GenBank/DDBJ databases">
        <authorList>
            <person name="Gilroy R."/>
        </authorList>
    </citation>
    <scope>NUCLEOTIDE SEQUENCE</scope>
    <source>
        <strain evidence="3">5933</strain>
    </source>
</reference>
<evidence type="ECO:0000256" key="1">
    <source>
        <dbReference type="ARBA" id="ARBA00008007"/>
    </source>
</evidence>
<dbReference type="Proteomes" id="UP000823918">
    <property type="component" value="Unassembled WGS sequence"/>
</dbReference>
<gene>
    <name evidence="3" type="ORF">H9698_05185</name>
</gene>
<protein>
    <submittedName>
        <fullName evidence="3">ComF family protein</fullName>
    </submittedName>
</protein>
<dbReference type="CDD" id="cd06223">
    <property type="entry name" value="PRTases_typeI"/>
    <property type="match status" value="1"/>
</dbReference>
<comment type="caution">
    <text evidence="3">The sequence shown here is derived from an EMBL/GenBank/DDBJ whole genome shotgun (WGS) entry which is preliminary data.</text>
</comment>
<feature type="domain" description="Phosphoribosyltransferase" evidence="2">
    <location>
        <begin position="128"/>
        <end position="214"/>
    </location>
</feature>
<dbReference type="PANTHER" id="PTHR47505:SF1">
    <property type="entry name" value="DNA UTILIZATION PROTEIN YHGH"/>
    <property type="match status" value="1"/>
</dbReference>
<dbReference type="AlphaFoldDB" id="A0A9D2Q3I1"/>
<dbReference type="EMBL" id="DWWA01000025">
    <property type="protein sequence ID" value="HJC72172.1"/>
    <property type="molecule type" value="Genomic_DNA"/>
</dbReference>
<evidence type="ECO:0000313" key="3">
    <source>
        <dbReference type="EMBL" id="HJC72172.1"/>
    </source>
</evidence>
<dbReference type="SUPFAM" id="SSF53271">
    <property type="entry name" value="PRTase-like"/>
    <property type="match status" value="1"/>
</dbReference>
<accession>A0A9D2Q3I1</accession>
<sequence length="225" mass="24925">MKHSDFDFVDFVYKLIFPPRCPVCSRVLGFVPQCERCTPLIPKLLRRELVPLAMHDLQMLKAAYAAFDYKPPMKKALLLAKYDGRRDSVRFFAQYMAQGVKDARWEVTLVVPVPSHPSSVEKRGHDTALLFAEALAPKLELPLGHDVLKKCYKTKEQHVLSAKARKTNLLGAFSVEDAESVRGQNILLVDDVLTTGATLNECAKMLLGAGAACCYAVTATVSNGE</sequence>
<comment type="similarity">
    <text evidence="1">Belongs to the ComF/GntX family.</text>
</comment>
<dbReference type="InterPro" id="IPR051910">
    <property type="entry name" value="ComF/GntX_DNA_util-trans"/>
</dbReference>
<proteinExistence type="inferred from homology"/>
<dbReference type="Gene3D" id="3.40.50.2020">
    <property type="match status" value="1"/>
</dbReference>